<evidence type="ECO:0000313" key="3">
    <source>
        <dbReference type="Proteomes" id="UP000077013"/>
    </source>
</evidence>
<sequence length="71" mass="7893">MSKKDNSVKRWAILSAIGIEMGVIIFVFVKLGLWLDTEYNSGGKLFLILGTFVGISISLYLVIKQTNKLNS</sequence>
<gene>
    <name evidence="2" type="ORF">ULVI_05580</name>
</gene>
<keyword evidence="1" id="KW-1133">Transmembrane helix</keyword>
<dbReference type="AlphaFoldDB" id="A0A167J0N8"/>
<dbReference type="InterPro" id="IPR032820">
    <property type="entry name" value="ATPase_put"/>
</dbReference>
<dbReference type="STRING" id="1763537.ULVI_05580"/>
<evidence type="ECO:0008006" key="4">
    <source>
        <dbReference type="Google" id="ProtNLM"/>
    </source>
</evidence>
<dbReference type="EMBL" id="LRXL01000026">
    <property type="protein sequence ID" value="OAB80207.1"/>
    <property type="molecule type" value="Genomic_DNA"/>
</dbReference>
<feature type="transmembrane region" description="Helical" evidence="1">
    <location>
        <begin position="12"/>
        <end position="33"/>
    </location>
</feature>
<accession>A0A167J0N8</accession>
<reference evidence="2 3" key="1">
    <citation type="submission" date="2016-02" db="EMBL/GenBank/DDBJ databases">
        <title>Ulvibacter sp. LPB0005, isolated from Thais luteostoma.</title>
        <authorList>
            <person name="Shin S.-K."/>
            <person name="Yi H."/>
        </authorList>
    </citation>
    <scope>NUCLEOTIDE SEQUENCE [LARGE SCALE GENOMIC DNA]</scope>
    <source>
        <strain evidence="2 3">LPB0005</strain>
    </source>
</reference>
<proteinExistence type="predicted"/>
<name>A0A167J0N8_9FLAO</name>
<keyword evidence="1" id="KW-0812">Transmembrane</keyword>
<dbReference type="OrthoDB" id="9798708at2"/>
<dbReference type="RefSeq" id="WP_068590561.1">
    <property type="nucleotide sequence ID" value="NZ_LRXL01000026.1"/>
</dbReference>
<dbReference type="Pfam" id="PF09527">
    <property type="entry name" value="ATPase_gene1"/>
    <property type="match status" value="1"/>
</dbReference>
<feature type="transmembrane region" description="Helical" evidence="1">
    <location>
        <begin position="45"/>
        <end position="63"/>
    </location>
</feature>
<dbReference type="Proteomes" id="UP000077013">
    <property type="component" value="Unassembled WGS sequence"/>
</dbReference>
<comment type="caution">
    <text evidence="2">The sequence shown here is derived from an EMBL/GenBank/DDBJ whole genome shotgun (WGS) entry which is preliminary data.</text>
</comment>
<protein>
    <recommendedName>
        <fullName evidence="4">ATPase F0F1</fullName>
    </recommendedName>
</protein>
<evidence type="ECO:0000256" key="1">
    <source>
        <dbReference type="SAM" id="Phobius"/>
    </source>
</evidence>
<keyword evidence="3" id="KW-1185">Reference proteome</keyword>
<evidence type="ECO:0000313" key="2">
    <source>
        <dbReference type="EMBL" id="OAB80207.1"/>
    </source>
</evidence>
<organism evidence="2 3">
    <name type="scientific">Cochleicola gelatinilyticus</name>
    <dbReference type="NCBI Taxonomy" id="1763537"/>
    <lineage>
        <taxon>Bacteria</taxon>
        <taxon>Pseudomonadati</taxon>
        <taxon>Bacteroidota</taxon>
        <taxon>Flavobacteriia</taxon>
        <taxon>Flavobacteriales</taxon>
        <taxon>Flavobacteriaceae</taxon>
        <taxon>Cochleicola</taxon>
    </lineage>
</organism>
<keyword evidence="1" id="KW-0472">Membrane</keyword>